<proteinExistence type="predicted"/>
<organism evidence="3 4">
    <name type="scientific">Austropuccinia psidii MF-1</name>
    <dbReference type="NCBI Taxonomy" id="1389203"/>
    <lineage>
        <taxon>Eukaryota</taxon>
        <taxon>Fungi</taxon>
        <taxon>Dikarya</taxon>
        <taxon>Basidiomycota</taxon>
        <taxon>Pucciniomycotina</taxon>
        <taxon>Pucciniomycetes</taxon>
        <taxon>Pucciniales</taxon>
        <taxon>Sphaerophragmiaceae</taxon>
        <taxon>Austropuccinia</taxon>
    </lineage>
</organism>
<keyword evidence="4" id="KW-1185">Reference proteome</keyword>
<evidence type="ECO:0000313" key="4">
    <source>
        <dbReference type="Proteomes" id="UP000765509"/>
    </source>
</evidence>
<evidence type="ECO:0000313" key="3">
    <source>
        <dbReference type="EMBL" id="MBW0545060.1"/>
    </source>
</evidence>
<evidence type="ECO:0000256" key="1">
    <source>
        <dbReference type="SAM" id="MobiDB-lite"/>
    </source>
</evidence>
<keyword evidence="2" id="KW-0732">Signal</keyword>
<comment type="caution">
    <text evidence="3">The sequence shown here is derived from an EMBL/GenBank/DDBJ whole genome shotgun (WGS) entry which is preliminary data.</text>
</comment>
<feature type="signal peptide" evidence="2">
    <location>
        <begin position="1"/>
        <end position="28"/>
    </location>
</feature>
<dbReference type="EMBL" id="AVOT02049922">
    <property type="protein sequence ID" value="MBW0545060.1"/>
    <property type="molecule type" value="Genomic_DNA"/>
</dbReference>
<dbReference type="Proteomes" id="UP000765509">
    <property type="component" value="Unassembled WGS sequence"/>
</dbReference>
<accession>A0A9Q3FW98</accession>
<sequence>MLPKCFFCASRTLLALIFSYSFLTAINADASLKYDVQCKANFQINPDNQTQALCDDGLNQYDCQAANCHDTNANSKPINDCQPLEKRSIDEPQRVHPETDKADAENEKAVIIPWKRLKQGGAAPGGAPRGNPHSVPRPVRTRPDYPLPSTKVRSNHVRKPPLAPRSYPHGANKIPCSHKDNKQNDIQTGR</sequence>
<evidence type="ECO:0000256" key="2">
    <source>
        <dbReference type="SAM" id="SignalP"/>
    </source>
</evidence>
<dbReference type="AlphaFoldDB" id="A0A9Q3FW98"/>
<feature type="region of interest" description="Disordered" evidence="1">
    <location>
        <begin position="74"/>
        <end position="190"/>
    </location>
</feature>
<gene>
    <name evidence="3" type="ORF">O181_084775</name>
</gene>
<feature type="compositionally biased region" description="Basic and acidic residues" evidence="1">
    <location>
        <begin position="83"/>
        <end position="108"/>
    </location>
</feature>
<name>A0A9Q3FW98_9BASI</name>
<protein>
    <submittedName>
        <fullName evidence="3">Uncharacterized protein</fullName>
    </submittedName>
</protein>
<reference evidence="3" key="1">
    <citation type="submission" date="2021-03" db="EMBL/GenBank/DDBJ databases">
        <title>Draft genome sequence of rust myrtle Austropuccinia psidii MF-1, a brazilian biotype.</title>
        <authorList>
            <person name="Quecine M.C."/>
            <person name="Pachon D.M.R."/>
            <person name="Bonatelli M.L."/>
            <person name="Correr F.H."/>
            <person name="Franceschini L.M."/>
            <person name="Leite T.F."/>
            <person name="Margarido G.R.A."/>
            <person name="Almeida C.A."/>
            <person name="Ferrarezi J.A."/>
            <person name="Labate C.A."/>
        </authorList>
    </citation>
    <scope>NUCLEOTIDE SEQUENCE</scope>
    <source>
        <strain evidence="3">MF-1</strain>
    </source>
</reference>
<feature type="chain" id="PRO_5040463602" evidence="2">
    <location>
        <begin position="29"/>
        <end position="190"/>
    </location>
</feature>